<reference evidence="3" key="2">
    <citation type="submission" date="2021-01" db="EMBL/GenBank/DDBJ databases">
        <authorList>
            <person name="Kang M."/>
        </authorList>
    </citation>
    <scope>NUCLEOTIDE SEQUENCE</scope>
    <source>
        <strain evidence="3">KACC 17527</strain>
    </source>
</reference>
<comment type="caution">
    <text evidence="3">The sequence shown here is derived from an EMBL/GenBank/DDBJ whole genome shotgun (WGS) entry which is preliminary data.</text>
</comment>
<gene>
    <name evidence="3" type="ORF">JJB11_13730</name>
</gene>
<dbReference type="RefSeq" id="WP_201172028.1">
    <property type="nucleotide sequence ID" value="NZ_JAEPWM010000005.1"/>
</dbReference>
<dbReference type="SUPFAM" id="SSF50939">
    <property type="entry name" value="Sialidases"/>
    <property type="match status" value="1"/>
</dbReference>
<dbReference type="Proteomes" id="UP000630528">
    <property type="component" value="Unassembled WGS sequence"/>
</dbReference>
<sequence>MNKMNEQAWSGATRRSWLARAATYAVSATAAGLLAACATTGISKDTELGAGDGVVTLRVVKMDGRVLDQFIVQNLDTQREYKVLPQPALGGNSLRFLGVLPAGRYQARSLYGESTEELPTVKIVHKLGVPLAGEHNRFEVEAAGLTNLGSLVFVPLEDKRFIAPRESTPVAAREWLRYANPALEGKLRATPEKGWMQPPPAHQAALLEQQLRYAESRAVPVGQPVPDAKGTYWAEGKLGTVFDLSSGLSYRVGTVQQLTALARLADERLLVGGEEGYVAVSTPDRRTWRQQPSPASKAAVALLAAQAPDGTVYLVSRTPQGVVVHAADPNAATWTWREVRRLPHEQTGRPPLAVSAGDRIVIYTVGPDPDTLSSLDLRSGQWEAHPARGRVMTLRGWPHGLVFAVGFQGSLTTTADFGRTWQQIDHVVTGSLLEFSSATQGYVAGFPFGSSRNGPVLFKTADAGKTWTRVGSAPPGADGLGGTLVYDRAAQRLGYQGTSGKVVWSQDEGKTWQ</sequence>
<dbReference type="InterPro" id="IPR015943">
    <property type="entry name" value="WD40/YVTN_repeat-like_dom_sf"/>
</dbReference>
<dbReference type="InterPro" id="IPR036278">
    <property type="entry name" value="Sialidase_sf"/>
</dbReference>
<evidence type="ECO:0000256" key="2">
    <source>
        <dbReference type="SAM" id="SignalP"/>
    </source>
</evidence>
<keyword evidence="2" id="KW-0732">Signal</keyword>
<dbReference type="InterPro" id="IPR006311">
    <property type="entry name" value="TAT_signal"/>
</dbReference>
<evidence type="ECO:0000256" key="1">
    <source>
        <dbReference type="SAM" id="Phobius"/>
    </source>
</evidence>
<evidence type="ECO:0000313" key="3">
    <source>
        <dbReference type="EMBL" id="MBK6007156.1"/>
    </source>
</evidence>
<dbReference type="PROSITE" id="PS51318">
    <property type="entry name" value="TAT"/>
    <property type="match status" value="1"/>
</dbReference>
<feature type="chain" id="PRO_5036838202" description="Exo-alpha-sialidase" evidence="2">
    <location>
        <begin position="31"/>
        <end position="513"/>
    </location>
</feature>
<keyword evidence="1" id="KW-1133">Transmembrane helix</keyword>
<organism evidence="3 4">
    <name type="scientific">Ramlibacter ginsenosidimutans</name>
    <dbReference type="NCBI Taxonomy" id="502333"/>
    <lineage>
        <taxon>Bacteria</taxon>
        <taxon>Pseudomonadati</taxon>
        <taxon>Pseudomonadota</taxon>
        <taxon>Betaproteobacteria</taxon>
        <taxon>Burkholderiales</taxon>
        <taxon>Comamonadaceae</taxon>
        <taxon>Ramlibacter</taxon>
    </lineage>
</organism>
<dbReference type="EMBL" id="JAEPWM010000005">
    <property type="protein sequence ID" value="MBK6007156.1"/>
    <property type="molecule type" value="Genomic_DNA"/>
</dbReference>
<reference evidence="3" key="1">
    <citation type="journal article" date="2012" name="J. Microbiol. Biotechnol.">
        <title>Ramlibacter ginsenosidimutans sp. nov., with ginsenoside-converting activity.</title>
        <authorList>
            <person name="Wang L."/>
            <person name="An D.S."/>
            <person name="Kim S.G."/>
            <person name="Jin F.X."/>
            <person name="Kim S.C."/>
            <person name="Lee S.T."/>
            <person name="Im W.T."/>
        </authorList>
    </citation>
    <scope>NUCLEOTIDE SEQUENCE</scope>
    <source>
        <strain evidence="3">KACC 17527</strain>
    </source>
</reference>
<proteinExistence type="predicted"/>
<keyword evidence="1" id="KW-0472">Membrane</keyword>
<accession>A0A934TUA8</accession>
<name>A0A934TUA8_9BURK</name>
<dbReference type="CDD" id="cd15482">
    <property type="entry name" value="Sialidase_non-viral"/>
    <property type="match status" value="1"/>
</dbReference>
<feature type="transmembrane region" description="Helical" evidence="1">
    <location>
        <begin position="21"/>
        <end position="42"/>
    </location>
</feature>
<keyword evidence="1" id="KW-0812">Transmembrane</keyword>
<dbReference type="Gene3D" id="2.130.10.10">
    <property type="entry name" value="YVTN repeat-like/Quinoprotein amine dehydrogenase"/>
    <property type="match status" value="1"/>
</dbReference>
<feature type="signal peptide" evidence="2">
    <location>
        <begin position="1"/>
        <end position="30"/>
    </location>
</feature>
<protein>
    <recommendedName>
        <fullName evidence="5">Exo-alpha-sialidase</fullName>
    </recommendedName>
</protein>
<evidence type="ECO:0008006" key="5">
    <source>
        <dbReference type="Google" id="ProtNLM"/>
    </source>
</evidence>
<dbReference type="AlphaFoldDB" id="A0A934TUA8"/>
<keyword evidence="4" id="KW-1185">Reference proteome</keyword>
<evidence type="ECO:0000313" key="4">
    <source>
        <dbReference type="Proteomes" id="UP000630528"/>
    </source>
</evidence>